<proteinExistence type="predicted"/>
<accession>A0AAD7BYF0</accession>
<comment type="caution">
    <text evidence="1">The sequence shown here is derived from an EMBL/GenBank/DDBJ whole genome shotgun (WGS) entry which is preliminary data.</text>
</comment>
<dbReference type="EMBL" id="JARKIE010000476">
    <property type="protein sequence ID" value="KAJ7634033.1"/>
    <property type="molecule type" value="Genomic_DNA"/>
</dbReference>
<evidence type="ECO:0000313" key="2">
    <source>
        <dbReference type="Proteomes" id="UP001221757"/>
    </source>
</evidence>
<name>A0AAD7BYF0_MYCRO</name>
<organism evidence="1 2">
    <name type="scientific">Mycena rosella</name>
    <name type="common">Pink bonnet</name>
    <name type="synonym">Agaricus rosellus</name>
    <dbReference type="NCBI Taxonomy" id="1033263"/>
    <lineage>
        <taxon>Eukaryota</taxon>
        <taxon>Fungi</taxon>
        <taxon>Dikarya</taxon>
        <taxon>Basidiomycota</taxon>
        <taxon>Agaricomycotina</taxon>
        <taxon>Agaricomycetes</taxon>
        <taxon>Agaricomycetidae</taxon>
        <taxon>Agaricales</taxon>
        <taxon>Marasmiineae</taxon>
        <taxon>Mycenaceae</taxon>
        <taxon>Mycena</taxon>
    </lineage>
</organism>
<dbReference type="AlphaFoldDB" id="A0AAD7BYF0"/>
<dbReference type="Proteomes" id="UP001221757">
    <property type="component" value="Unassembled WGS sequence"/>
</dbReference>
<keyword evidence="2" id="KW-1185">Reference proteome</keyword>
<evidence type="ECO:0000313" key="1">
    <source>
        <dbReference type="EMBL" id="KAJ7634033.1"/>
    </source>
</evidence>
<reference evidence="1" key="1">
    <citation type="submission" date="2023-03" db="EMBL/GenBank/DDBJ databases">
        <title>Massive genome expansion in bonnet fungi (Mycena s.s.) driven by repeated elements and novel gene families across ecological guilds.</title>
        <authorList>
            <consortium name="Lawrence Berkeley National Laboratory"/>
            <person name="Harder C.B."/>
            <person name="Miyauchi S."/>
            <person name="Viragh M."/>
            <person name="Kuo A."/>
            <person name="Thoen E."/>
            <person name="Andreopoulos B."/>
            <person name="Lu D."/>
            <person name="Skrede I."/>
            <person name="Drula E."/>
            <person name="Henrissat B."/>
            <person name="Morin E."/>
            <person name="Kohler A."/>
            <person name="Barry K."/>
            <person name="LaButti K."/>
            <person name="Morin E."/>
            <person name="Salamov A."/>
            <person name="Lipzen A."/>
            <person name="Mereny Z."/>
            <person name="Hegedus B."/>
            <person name="Baldrian P."/>
            <person name="Stursova M."/>
            <person name="Weitz H."/>
            <person name="Taylor A."/>
            <person name="Grigoriev I.V."/>
            <person name="Nagy L.G."/>
            <person name="Martin F."/>
            <person name="Kauserud H."/>
        </authorList>
    </citation>
    <scope>NUCLEOTIDE SEQUENCE</scope>
    <source>
        <strain evidence="1">CBHHK067</strain>
    </source>
</reference>
<gene>
    <name evidence="1" type="ORF">B0H17DRAFT_1149760</name>
</gene>
<protein>
    <submittedName>
        <fullName evidence="1">Uncharacterized protein</fullName>
    </submittedName>
</protein>
<sequence length="149" mass="16789">MFNQCWGKIKWLQGGDMMHTSELGKHGTRDMAYIKFNGHYGQLRFLLVLKLGPSAILGRTTTKIHLLALVAKSIMTRNNRPDMPHTKGKFRAVEIIDADDLELVVGHVPDRGEYVFIECVGCNNVLEAQDDPEQAVAPRNHWQKHVQGG</sequence>